<dbReference type="RefSeq" id="WP_327600335.1">
    <property type="nucleotide sequence ID" value="NZ_JAYXHS010000003.1"/>
</dbReference>
<dbReference type="InterPro" id="IPR036465">
    <property type="entry name" value="vWFA_dom_sf"/>
</dbReference>
<dbReference type="InterPro" id="IPR011047">
    <property type="entry name" value="Quinoprotein_ADH-like_sf"/>
</dbReference>
<comment type="caution">
    <text evidence="9">The sequence shown here is derived from an EMBL/GenBank/DDBJ whole genome shotgun (WGS) entry which is preliminary data.</text>
</comment>
<evidence type="ECO:0000256" key="7">
    <source>
        <dbReference type="SAM" id="SignalP"/>
    </source>
</evidence>
<comment type="subcellular location">
    <subcellularLocation>
        <location evidence="1">Fimbrium</location>
    </subcellularLocation>
</comment>
<keyword evidence="7" id="KW-0732">Signal</keyword>
<evidence type="ECO:0000256" key="4">
    <source>
        <dbReference type="ARBA" id="ARBA00022723"/>
    </source>
</evidence>
<proteinExistence type="inferred from homology"/>
<dbReference type="SUPFAM" id="SSF53300">
    <property type="entry name" value="vWA-like"/>
    <property type="match status" value="1"/>
</dbReference>
<reference evidence="9 10" key="1">
    <citation type="submission" date="2024-01" db="EMBL/GenBank/DDBJ databases">
        <title>Uliginosibacterium soil sp. nov.</title>
        <authorList>
            <person name="Lv Y."/>
        </authorList>
    </citation>
    <scope>NUCLEOTIDE SEQUENCE [LARGE SCALE GENOMIC DNA]</scope>
    <source>
        <strain evidence="9 10">H3</strain>
    </source>
</reference>
<name>A0ABU6K6V7_9RHOO</name>
<sequence length="1055" mass="110870">MNGCFKIKSLEIAILLAFPATAFPLLATAAEPYPYLPPTVTSSVAPNVMLQFDNSGSMKDLPVGKTSGDSKMTIAKKAADKLLTSYPGFRWGLFSFDPKKGQTQNAGVLVVPMSDNNSGSVNTAVQNLSPDTNTPLGETYFEVTNYFAGEASYAGKSAGISNGVYTSPIQYRCQKNFAIVFTDGLSNGDGVLPGLPVDDIAYNDNKPSSPYRSAKSYVSYDASGTAVTKSFKACVDKDTKSDITCPVILDGQTASVADAFIGTDDSDSTFGRSLRDVAMYAYDRDFKVSGLDNSNKSWDDPKFQKQNLTTYTVGFQLKDKDGKALPGNPMLSAAAKVGGGKFFLANDQASLDDAFSTIASEIQANTSNAGGVAVKSETTPAGDVVLQPLFNPRGWYGDLMCWVLGADGVTTTACANPKAIIPSSRTIFTAKVVGTTTTPFDFDKSTVDTNATSAQKLALGADSAAQGKVVDFIRGVEGLSGFRTRPNGLLGDIIDGQPTFVGKPSGKTVEKTYAQFQADNAARSIAFIGANDGMLHAFDVSSMTEIMGFVPSSVYRNLKYLTASDYGVTAGTTPHRYFVNGSSRKADVKLGVSTTDTDVSKSGTWKTVVVGALGQGGRGYHAIDATTAASLKTAKTAIKWEWTSVSDSDLGYTLGQPVIYNVRQKNSTLVLPAVVLSNGYENDFVDGTTAVPTTLRTTTASALFILNVDTGALIKKISLPAGSYGLSAPAGVDTDGDGKLDYVYAGDLSGRMWRFDLTSNDPANWSVNTNPIFNAGSTHPIVMRPGIKVTKVGNDLANMVVFGTGKLLVDSDRKDTTTQSLYGVVDIVTTAAVTASTSSLQKQSVLDTQEKDGVSFRKVSNIGVTLSASARGWYMELPESSERIVASPMMYADKFLVGTGIPLAEACLQGGKGWVMGLNPLTGGIATTRSGATYSIYDLDGSNSSSAGDKVDFSTGSQYVSGVALDAIPTELSFISGGSETGAVAAMPVLTSDANTGSVMALTGANDMAVYSPAEPKGGGVLLVPEIGTDQFKRKKVNAAPSGVKVETGIWREIK</sequence>
<dbReference type="Gene3D" id="3.40.50.410">
    <property type="entry name" value="von Willebrand factor, type A domain"/>
    <property type="match status" value="1"/>
</dbReference>
<feature type="signal peptide" evidence="7">
    <location>
        <begin position="1"/>
        <end position="22"/>
    </location>
</feature>
<keyword evidence="5" id="KW-0106">Calcium</keyword>
<keyword evidence="10" id="KW-1185">Reference proteome</keyword>
<comment type="similarity">
    <text evidence="2">Belongs to the PilY1 family.</text>
</comment>
<evidence type="ECO:0000256" key="6">
    <source>
        <dbReference type="ARBA" id="ARBA00023263"/>
    </source>
</evidence>
<evidence type="ECO:0000256" key="5">
    <source>
        <dbReference type="ARBA" id="ARBA00022837"/>
    </source>
</evidence>
<dbReference type="InterPro" id="IPR008707">
    <property type="entry name" value="B-propeller_PilY1"/>
</dbReference>
<evidence type="ECO:0000259" key="8">
    <source>
        <dbReference type="Pfam" id="PF05567"/>
    </source>
</evidence>
<keyword evidence="4" id="KW-0479">Metal-binding</keyword>
<evidence type="ECO:0000313" key="10">
    <source>
        <dbReference type="Proteomes" id="UP001331561"/>
    </source>
</evidence>
<feature type="chain" id="PRO_5045922270" evidence="7">
    <location>
        <begin position="23"/>
        <end position="1055"/>
    </location>
</feature>
<organism evidence="9 10">
    <name type="scientific">Uliginosibacterium silvisoli</name>
    <dbReference type="NCBI Taxonomy" id="3114758"/>
    <lineage>
        <taxon>Bacteria</taxon>
        <taxon>Pseudomonadati</taxon>
        <taxon>Pseudomonadota</taxon>
        <taxon>Betaproteobacteria</taxon>
        <taxon>Rhodocyclales</taxon>
        <taxon>Zoogloeaceae</taxon>
        <taxon>Uliginosibacterium</taxon>
    </lineage>
</organism>
<accession>A0ABU6K6V7</accession>
<keyword evidence="6" id="KW-0281">Fimbrium</keyword>
<evidence type="ECO:0000256" key="2">
    <source>
        <dbReference type="ARBA" id="ARBA00008387"/>
    </source>
</evidence>
<protein>
    <submittedName>
        <fullName evidence="9">PilC/PilY family type IV pilus protein</fullName>
    </submittedName>
</protein>
<dbReference type="SUPFAM" id="SSF50998">
    <property type="entry name" value="Quinoprotein alcohol dehydrogenase-like"/>
    <property type="match status" value="1"/>
</dbReference>
<evidence type="ECO:0000256" key="1">
    <source>
        <dbReference type="ARBA" id="ARBA00004561"/>
    </source>
</evidence>
<dbReference type="Proteomes" id="UP001331561">
    <property type="component" value="Unassembled WGS sequence"/>
</dbReference>
<dbReference type="Pfam" id="PF05567">
    <property type="entry name" value="T4P_PilY1"/>
    <property type="match status" value="1"/>
</dbReference>
<evidence type="ECO:0000256" key="3">
    <source>
        <dbReference type="ARBA" id="ARBA00022558"/>
    </source>
</evidence>
<dbReference type="EMBL" id="JAYXHS010000003">
    <property type="protein sequence ID" value="MEC5387364.1"/>
    <property type="molecule type" value="Genomic_DNA"/>
</dbReference>
<feature type="domain" description="PilY1 beta-propeller" evidence="8">
    <location>
        <begin position="490"/>
        <end position="849"/>
    </location>
</feature>
<evidence type="ECO:0000313" key="9">
    <source>
        <dbReference type="EMBL" id="MEC5387364.1"/>
    </source>
</evidence>
<keyword evidence="3" id="KW-1029">Fimbrium biogenesis</keyword>
<gene>
    <name evidence="9" type="ORF">VVD49_16660</name>
</gene>